<dbReference type="Proteomes" id="UP001519345">
    <property type="component" value="Unassembled WGS sequence"/>
</dbReference>
<keyword evidence="4 6" id="KW-0133">Cell shape</keyword>
<dbReference type="EMBL" id="JAGGKX010000015">
    <property type="protein sequence ID" value="MBP1970628.1"/>
    <property type="molecule type" value="Genomic_DNA"/>
</dbReference>
<dbReference type="HAMAP" id="MF_02207">
    <property type="entry name" value="MreB"/>
    <property type="match status" value="1"/>
</dbReference>
<evidence type="ECO:0000313" key="8">
    <source>
        <dbReference type="Proteomes" id="UP001519345"/>
    </source>
</evidence>
<evidence type="ECO:0000313" key="7">
    <source>
        <dbReference type="EMBL" id="MBP1970628.1"/>
    </source>
</evidence>
<dbReference type="PRINTS" id="PR01652">
    <property type="entry name" value="SHAPEPROTEIN"/>
</dbReference>
<keyword evidence="3 6" id="KW-0067">ATP-binding</keyword>
<dbReference type="Gene3D" id="3.30.420.40">
    <property type="match status" value="2"/>
</dbReference>
<name>A0ABS4IIC4_9BACI</name>
<comment type="subcellular location">
    <subcellularLocation>
        <location evidence="6">Cytoplasm</location>
    </subcellularLocation>
    <text evidence="6">Membrane-associated.</text>
</comment>
<keyword evidence="8" id="KW-1185">Reference proteome</keyword>
<feature type="binding site" evidence="6">
    <location>
        <begin position="161"/>
        <end position="163"/>
    </location>
    <ligand>
        <name>ATP</name>
        <dbReference type="ChEBI" id="CHEBI:30616"/>
    </ligand>
</feature>
<dbReference type="InterPro" id="IPR004753">
    <property type="entry name" value="MreB"/>
</dbReference>
<keyword evidence="2 6" id="KW-0547">Nucleotide-binding</keyword>
<comment type="function">
    <text evidence="6">Forms membrane-associated dynamic filaments that are essential for cell shape determination. Acts by regulating cell wall synthesis and cell elongation, and thus cell shape. A feedback loop between cell geometry and MreB localization may maintain elongated cell shape by targeting cell wall growth to regions of negative cell wall curvature.</text>
</comment>
<feature type="binding site" evidence="6">
    <location>
        <begin position="15"/>
        <end position="17"/>
    </location>
    <ligand>
        <name>ATP</name>
        <dbReference type="ChEBI" id="CHEBI:30616"/>
    </ligand>
</feature>
<evidence type="ECO:0000256" key="1">
    <source>
        <dbReference type="ARBA" id="ARBA00022490"/>
    </source>
</evidence>
<keyword evidence="1 6" id="KW-0963">Cytoplasm</keyword>
<comment type="similarity">
    <text evidence="5 6">Belongs to the FtsA/MreB family.</text>
</comment>
<dbReference type="NCBIfam" id="NF010540">
    <property type="entry name" value="PRK13929.1"/>
    <property type="match status" value="1"/>
</dbReference>
<accession>A0ABS4IIC4</accession>
<feature type="binding site" evidence="6">
    <location>
        <begin position="209"/>
        <end position="212"/>
    </location>
    <ligand>
        <name>ATP</name>
        <dbReference type="ChEBI" id="CHEBI:30616"/>
    </ligand>
</feature>
<dbReference type="Pfam" id="PF06723">
    <property type="entry name" value="MreB_Mbl"/>
    <property type="match status" value="1"/>
</dbReference>
<dbReference type="PANTHER" id="PTHR42749">
    <property type="entry name" value="CELL SHAPE-DETERMINING PROTEIN MREB"/>
    <property type="match status" value="1"/>
</dbReference>
<comment type="subunit">
    <text evidence="6">Forms polymers.</text>
</comment>
<protein>
    <recommendedName>
        <fullName evidence="6">Cell shape-determining protein MreB</fullName>
    </recommendedName>
</protein>
<evidence type="ECO:0000256" key="3">
    <source>
        <dbReference type="ARBA" id="ARBA00022840"/>
    </source>
</evidence>
<dbReference type="PANTHER" id="PTHR42749:SF1">
    <property type="entry name" value="CELL SHAPE-DETERMINING PROTEIN MREB"/>
    <property type="match status" value="1"/>
</dbReference>
<sequence length="337" mass="36160">MSMLSNAELGIDLGTANILIYSKTKGIVLNEPSVVAININTKQVVAVGTEAKEMVGKTPQNIVPIRPLRDGVIADYDVTAQMLKEFLKKVSKKVGSSMRKPTVVVCTPSGSTSVERRAIHNAVTSYGAKQVHLIEEPVAAAIGADLPVDEPTANVIVDIGGGSSEVGIISFGGVVSCNSVRTGGDKMDEEIIQHIRKNYNILIGERTAENIKMEIGYAHKNHKEETMEIRGRDMVTGLPKTITITSTEIYYALKESLEHILETVRSTLESCPPELSGDIVDHGIVLTGGGSLLAGMQEWLANEIFVPVHLAPTPLESVAIGTGRALKMIEKLQKAAK</sequence>
<feature type="binding site" evidence="6">
    <location>
        <begin position="289"/>
        <end position="292"/>
    </location>
    <ligand>
        <name>ATP</name>
        <dbReference type="ChEBI" id="CHEBI:30616"/>
    </ligand>
</feature>
<evidence type="ECO:0000256" key="4">
    <source>
        <dbReference type="ARBA" id="ARBA00022960"/>
    </source>
</evidence>
<comment type="caution">
    <text evidence="7">The sequence shown here is derived from an EMBL/GenBank/DDBJ whole genome shotgun (WGS) entry which is preliminary data.</text>
</comment>
<dbReference type="InterPro" id="IPR043129">
    <property type="entry name" value="ATPase_NBD"/>
</dbReference>
<dbReference type="InterPro" id="IPR056546">
    <property type="entry name" value="MreB_MamK-like"/>
</dbReference>
<gene>
    <name evidence="6" type="primary">mreB</name>
    <name evidence="7" type="ORF">J2Z83_002764</name>
</gene>
<organism evidence="7 8">
    <name type="scientific">Virgibacillus natechei</name>
    <dbReference type="NCBI Taxonomy" id="1216297"/>
    <lineage>
        <taxon>Bacteria</taxon>
        <taxon>Bacillati</taxon>
        <taxon>Bacillota</taxon>
        <taxon>Bacilli</taxon>
        <taxon>Bacillales</taxon>
        <taxon>Bacillaceae</taxon>
        <taxon>Virgibacillus</taxon>
    </lineage>
</organism>
<proteinExistence type="inferred from homology"/>
<dbReference type="SUPFAM" id="SSF53067">
    <property type="entry name" value="Actin-like ATPase domain"/>
    <property type="match status" value="2"/>
</dbReference>
<dbReference type="CDD" id="cd10225">
    <property type="entry name" value="ASKHA_NBD_MreB-like"/>
    <property type="match status" value="1"/>
</dbReference>
<evidence type="ECO:0000256" key="6">
    <source>
        <dbReference type="HAMAP-Rule" id="MF_02207"/>
    </source>
</evidence>
<dbReference type="NCBIfam" id="NF010539">
    <property type="entry name" value="PRK13927.1"/>
    <property type="match status" value="1"/>
</dbReference>
<evidence type="ECO:0000256" key="2">
    <source>
        <dbReference type="ARBA" id="ARBA00022741"/>
    </source>
</evidence>
<evidence type="ECO:0000256" key="5">
    <source>
        <dbReference type="ARBA" id="ARBA00023458"/>
    </source>
</evidence>
<dbReference type="NCBIfam" id="TIGR00904">
    <property type="entry name" value="mreB"/>
    <property type="match status" value="1"/>
</dbReference>
<reference evidence="7 8" key="1">
    <citation type="submission" date="2021-03" db="EMBL/GenBank/DDBJ databases">
        <title>Genomic Encyclopedia of Type Strains, Phase IV (KMG-IV): sequencing the most valuable type-strain genomes for metagenomic binning, comparative biology and taxonomic classification.</title>
        <authorList>
            <person name="Goeker M."/>
        </authorList>
    </citation>
    <scope>NUCLEOTIDE SEQUENCE [LARGE SCALE GENOMIC DNA]</scope>
    <source>
        <strain evidence="7 8">DSM 25609</strain>
    </source>
</reference>